<feature type="domain" description="SnoaL-like" evidence="1">
    <location>
        <begin position="14"/>
        <end position="100"/>
    </location>
</feature>
<organism evidence="2 3">
    <name type="scientific">Flagellimonas spongiicola</name>
    <dbReference type="NCBI Taxonomy" id="2942208"/>
    <lineage>
        <taxon>Bacteria</taxon>
        <taxon>Pseudomonadati</taxon>
        <taxon>Bacteroidota</taxon>
        <taxon>Flavobacteriia</taxon>
        <taxon>Flavobacteriales</taxon>
        <taxon>Flavobacteriaceae</taxon>
        <taxon>Flagellimonas</taxon>
    </lineage>
</organism>
<sequence>MAKSINLCTCIFYLKKYAEKDLDAMNQLFAEDIILRDWKIRVEGKKLALQETQKNFEAAESIAIDVLQTYENSDTVAAELKITVNETEELYVVDVITFNDANQISAIRAYLGRGDH</sequence>
<dbReference type="InterPro" id="IPR032710">
    <property type="entry name" value="NTF2-like_dom_sf"/>
</dbReference>
<accession>A0ABT0PVL6</accession>
<protein>
    <submittedName>
        <fullName evidence="2">Nuclear transport factor 2 family protein</fullName>
    </submittedName>
</protein>
<dbReference type="Gene3D" id="3.10.450.50">
    <property type="match status" value="1"/>
</dbReference>
<name>A0ABT0PVL6_9FLAO</name>
<comment type="caution">
    <text evidence="2">The sequence shown here is derived from an EMBL/GenBank/DDBJ whole genome shotgun (WGS) entry which is preliminary data.</text>
</comment>
<dbReference type="Proteomes" id="UP001203607">
    <property type="component" value="Unassembled WGS sequence"/>
</dbReference>
<dbReference type="RefSeq" id="WP_249658579.1">
    <property type="nucleotide sequence ID" value="NZ_JAMFMA010000004.1"/>
</dbReference>
<dbReference type="Pfam" id="PF12680">
    <property type="entry name" value="SnoaL_2"/>
    <property type="match status" value="1"/>
</dbReference>
<evidence type="ECO:0000313" key="2">
    <source>
        <dbReference type="EMBL" id="MCL6275395.1"/>
    </source>
</evidence>
<dbReference type="InterPro" id="IPR037401">
    <property type="entry name" value="SnoaL-like"/>
</dbReference>
<evidence type="ECO:0000313" key="3">
    <source>
        <dbReference type="Proteomes" id="UP001203607"/>
    </source>
</evidence>
<keyword evidence="3" id="KW-1185">Reference proteome</keyword>
<evidence type="ECO:0000259" key="1">
    <source>
        <dbReference type="Pfam" id="PF12680"/>
    </source>
</evidence>
<gene>
    <name evidence="2" type="ORF">M3P19_15365</name>
</gene>
<reference evidence="2 3" key="1">
    <citation type="submission" date="2022-05" db="EMBL/GenBank/DDBJ databases">
        <authorList>
            <person name="Park J.-S."/>
        </authorList>
    </citation>
    <scope>NUCLEOTIDE SEQUENCE [LARGE SCALE GENOMIC DNA]</scope>
    <source>
        <strain evidence="2 3">2012CJ35-5</strain>
    </source>
</reference>
<dbReference type="EMBL" id="JAMFMA010000004">
    <property type="protein sequence ID" value="MCL6275395.1"/>
    <property type="molecule type" value="Genomic_DNA"/>
</dbReference>
<proteinExistence type="predicted"/>
<dbReference type="SUPFAM" id="SSF54427">
    <property type="entry name" value="NTF2-like"/>
    <property type="match status" value="1"/>
</dbReference>